<gene>
    <name evidence="1" type="ORF">XAP6984_500001</name>
    <name evidence="2" type="ORF">XAP7430_470001</name>
</gene>
<dbReference type="AlphaFoldDB" id="A0AB38E2S9"/>
<proteinExistence type="predicted"/>
<accession>A0AB38E2S9</accession>
<dbReference type="Proteomes" id="UP000234181">
    <property type="component" value="Unassembled WGS sequence"/>
</dbReference>
<evidence type="ECO:0000313" key="1">
    <source>
        <dbReference type="EMBL" id="SON83265.1"/>
    </source>
</evidence>
<keyword evidence="4" id="KW-1185">Reference proteome</keyword>
<dbReference type="Proteomes" id="UP000234166">
    <property type="component" value="Unassembled WGS sequence"/>
</dbReference>
<reference evidence="3 4" key="1">
    <citation type="submission" date="2017-10" db="EMBL/GenBank/DDBJ databases">
        <authorList>
            <person name="Regsiter A."/>
            <person name="William W."/>
        </authorList>
    </citation>
    <scope>NUCLEOTIDE SEQUENCE [LARGE SCALE GENOMIC DNA]</scope>
    <source>
        <strain evidence="1 4">CFBP6984</strain>
        <strain evidence="2 3">CFBP7430</strain>
    </source>
</reference>
<sequence length="199" mass="22109">MAGKQKQTIRQRLRSISARSSFQALKTLGDIRAELRPDAYRRLRDELKVCAPAHRGLLGAFASTPRSLAYNGPITPVTLANEMKWSLVIFEGNVHRLNAYLSLKLSAQESLAAQDWSKVLAIANEVLRQTGWSFWALDLKTAALQACHGLSDAKAFLQGVRAESTDMPLALYSTILLDRIDDTFSSVCRILCNRGLGYR</sequence>
<dbReference type="EMBL" id="OCYT01000107">
    <property type="protein sequence ID" value="SON83265.1"/>
    <property type="molecule type" value="Genomic_DNA"/>
</dbReference>
<evidence type="ECO:0000313" key="2">
    <source>
        <dbReference type="EMBL" id="SON90329.1"/>
    </source>
</evidence>
<evidence type="ECO:0000313" key="3">
    <source>
        <dbReference type="Proteomes" id="UP000234166"/>
    </source>
</evidence>
<name>A0AB38E2S9_XANCH</name>
<protein>
    <submittedName>
        <fullName evidence="2">Uncharacterized protein</fullName>
    </submittedName>
</protein>
<dbReference type="RefSeq" id="WP_127446453.1">
    <property type="nucleotide sequence ID" value="NZ_CP012048.1"/>
</dbReference>
<dbReference type="EMBL" id="OCYS01000102">
    <property type="protein sequence ID" value="SON90329.1"/>
    <property type="molecule type" value="Genomic_DNA"/>
</dbReference>
<organism evidence="2 3">
    <name type="scientific">Xanthomonas campestris pv. phaseoli</name>
    <dbReference type="NCBI Taxonomy" id="317013"/>
    <lineage>
        <taxon>Bacteria</taxon>
        <taxon>Pseudomonadati</taxon>
        <taxon>Pseudomonadota</taxon>
        <taxon>Gammaproteobacteria</taxon>
        <taxon>Lysobacterales</taxon>
        <taxon>Lysobacteraceae</taxon>
        <taxon>Xanthomonas</taxon>
    </lineage>
</organism>
<evidence type="ECO:0000313" key="4">
    <source>
        <dbReference type="Proteomes" id="UP000234181"/>
    </source>
</evidence>
<comment type="caution">
    <text evidence="2">The sequence shown here is derived from an EMBL/GenBank/DDBJ whole genome shotgun (WGS) entry which is preliminary data.</text>
</comment>